<evidence type="ECO:0000313" key="3">
    <source>
        <dbReference type="EMBL" id="CAD7084337.1"/>
    </source>
</evidence>
<dbReference type="AlphaFoldDB" id="A0A7R8YSX1"/>
<dbReference type="PANTHER" id="PTHR31511">
    <property type="entry name" value="PROTEIN CBG23764"/>
    <property type="match status" value="1"/>
</dbReference>
<gene>
    <name evidence="3" type="ORF">HERILL_LOCUS7234</name>
</gene>
<dbReference type="InterPro" id="IPR002018">
    <property type="entry name" value="CarbesteraseB"/>
</dbReference>
<organism evidence="3 4">
    <name type="scientific">Hermetia illucens</name>
    <name type="common">Black soldier fly</name>
    <dbReference type="NCBI Taxonomy" id="343691"/>
    <lineage>
        <taxon>Eukaryota</taxon>
        <taxon>Metazoa</taxon>
        <taxon>Ecdysozoa</taxon>
        <taxon>Arthropoda</taxon>
        <taxon>Hexapoda</taxon>
        <taxon>Insecta</taxon>
        <taxon>Pterygota</taxon>
        <taxon>Neoptera</taxon>
        <taxon>Endopterygota</taxon>
        <taxon>Diptera</taxon>
        <taxon>Brachycera</taxon>
        <taxon>Stratiomyomorpha</taxon>
        <taxon>Stratiomyidae</taxon>
        <taxon>Hermetiinae</taxon>
        <taxon>Hermetia</taxon>
    </lineage>
</organism>
<evidence type="ECO:0000259" key="2">
    <source>
        <dbReference type="Pfam" id="PF00135"/>
    </source>
</evidence>
<dbReference type="Pfam" id="PF00135">
    <property type="entry name" value="COesterase"/>
    <property type="match status" value="1"/>
</dbReference>
<dbReference type="InterPro" id="IPR029058">
    <property type="entry name" value="AB_hydrolase_fold"/>
</dbReference>
<reference evidence="3 4" key="1">
    <citation type="submission" date="2020-11" db="EMBL/GenBank/DDBJ databases">
        <authorList>
            <person name="Wallbank WR R."/>
            <person name="Pardo Diaz C."/>
            <person name="Kozak K."/>
            <person name="Martin S."/>
            <person name="Jiggins C."/>
            <person name="Moest M."/>
            <person name="Warren A I."/>
            <person name="Generalovic N T."/>
            <person name="Byers J.R.P. K."/>
            <person name="Montejo-Kovacevich G."/>
            <person name="Yen C E."/>
        </authorList>
    </citation>
    <scope>NUCLEOTIDE SEQUENCE [LARGE SCALE GENOMIC DNA]</scope>
</reference>
<dbReference type="OrthoDB" id="8048611at2759"/>
<sequence>MNIKNIIEHTKSAVNLTKKNVELLEGTIKECSKNLRKLNSALMNAKTIGARRKVAHAICVLSGLRTQMKLRRPVCFDRSSSNLCPVRRTVKWEDVQSAFKSRIRTGVITNLENKDPANFLHACASLFRRRITRILKSEIALKVNAELCGEFKIVKGEDEHYEFKCMNTRNMPIYQDTDINIWFKRNIQDKILQKLEEFEEKDSGWALSAIINLSININKFAPMQGSSYIQLPKEISDKKACINVKNDDNACFAWAVVSALHSVHRLEHPDRPASYPHYSHVLNLKDIRFPITVKQIPRFEKQNNLSINVYILQKTGDGKKVNYIVLPTYLTKAKKIQHVNLLMVQSEYYNDEDRTSTSLWGEWMGVLHGDEIEYIFGQPLNQSLQYRQRERDLSQRMVHAVSEFARTGKPMIDGELWPVYNKENPIYYIFNAEGEENKKVEKFGRGPMATACAFWNDYLPRLRSWAVPYNSPCNDLEQSSRTSGASVTASIHITITILTMTVLARISL</sequence>
<protein>
    <recommendedName>
        <fullName evidence="2">Carboxylesterase type B domain-containing protein</fullName>
    </recommendedName>
</protein>
<dbReference type="InParanoid" id="A0A7R8YSX1"/>
<keyword evidence="1" id="KW-0325">Glycoprotein</keyword>
<dbReference type="PANTHER" id="PTHR31511:SF12">
    <property type="entry name" value="RHO TERMINATION FACTOR N-TERMINAL DOMAIN-CONTAINING PROTEIN"/>
    <property type="match status" value="1"/>
</dbReference>
<evidence type="ECO:0000313" key="4">
    <source>
        <dbReference type="Proteomes" id="UP000594454"/>
    </source>
</evidence>
<dbReference type="Proteomes" id="UP000594454">
    <property type="component" value="Chromosome 3"/>
</dbReference>
<dbReference type="SUPFAM" id="SSF53474">
    <property type="entry name" value="alpha/beta-Hydrolases"/>
    <property type="match status" value="1"/>
</dbReference>
<evidence type="ECO:0000256" key="1">
    <source>
        <dbReference type="ARBA" id="ARBA00023180"/>
    </source>
</evidence>
<dbReference type="EMBL" id="LR899011">
    <property type="protein sequence ID" value="CAD7084337.1"/>
    <property type="molecule type" value="Genomic_DNA"/>
</dbReference>
<keyword evidence="4" id="KW-1185">Reference proteome</keyword>
<proteinExistence type="predicted"/>
<accession>A0A7R8YSX1</accession>
<name>A0A7R8YSX1_HERIL</name>
<dbReference type="Gene3D" id="3.40.50.1820">
    <property type="entry name" value="alpha/beta hydrolase"/>
    <property type="match status" value="1"/>
</dbReference>
<feature type="domain" description="Carboxylesterase type B" evidence="2">
    <location>
        <begin position="349"/>
        <end position="455"/>
    </location>
</feature>